<evidence type="ECO:0008006" key="5">
    <source>
        <dbReference type="Google" id="ProtNLM"/>
    </source>
</evidence>
<feature type="region of interest" description="Disordered" evidence="2">
    <location>
        <begin position="191"/>
        <end position="222"/>
    </location>
</feature>
<feature type="compositionally biased region" description="Basic and acidic residues" evidence="2">
    <location>
        <begin position="210"/>
        <end position="222"/>
    </location>
</feature>
<dbReference type="Proteomes" id="UP000823388">
    <property type="component" value="Chromosome 4K"/>
</dbReference>
<evidence type="ECO:0000313" key="3">
    <source>
        <dbReference type="EMBL" id="KAG2613823.1"/>
    </source>
</evidence>
<dbReference type="GO" id="GO:0015031">
    <property type="term" value="P:protein transport"/>
    <property type="evidence" value="ECO:0007669"/>
    <property type="project" value="InterPro"/>
</dbReference>
<protein>
    <recommendedName>
        <fullName evidence="5">Regulator of Vps4 activity in the MVB pathway protein</fullName>
    </recommendedName>
</protein>
<dbReference type="Pfam" id="PF03398">
    <property type="entry name" value="Ist1"/>
    <property type="match status" value="1"/>
</dbReference>
<accession>A0A8T0TY00</accession>
<dbReference type="Gene3D" id="1.20.1260.60">
    <property type="entry name" value="Vacuolar protein sorting-associated protein Ist1"/>
    <property type="match status" value="1"/>
</dbReference>
<feature type="region of interest" description="Disordered" evidence="2">
    <location>
        <begin position="262"/>
        <end position="324"/>
    </location>
</feature>
<gene>
    <name evidence="3" type="ORF">PVAP13_4KG390000</name>
</gene>
<dbReference type="AlphaFoldDB" id="A0A8T0TY00"/>
<feature type="region of interest" description="Disordered" evidence="2">
    <location>
        <begin position="725"/>
        <end position="790"/>
    </location>
</feature>
<dbReference type="PANTHER" id="PTHR12161">
    <property type="entry name" value="IST1 FAMILY MEMBER"/>
    <property type="match status" value="1"/>
</dbReference>
<dbReference type="FunFam" id="1.20.1260.60:FF:000002">
    <property type="entry name" value="Vacuolar protein sorting-associated protein IST1"/>
    <property type="match status" value="1"/>
</dbReference>
<feature type="compositionally biased region" description="Basic and acidic residues" evidence="2">
    <location>
        <begin position="378"/>
        <end position="401"/>
    </location>
</feature>
<evidence type="ECO:0000256" key="2">
    <source>
        <dbReference type="SAM" id="MobiDB-lite"/>
    </source>
</evidence>
<dbReference type="InterPro" id="IPR005061">
    <property type="entry name" value="Ist1"/>
</dbReference>
<organism evidence="3 4">
    <name type="scientific">Panicum virgatum</name>
    <name type="common">Blackwell switchgrass</name>
    <dbReference type="NCBI Taxonomy" id="38727"/>
    <lineage>
        <taxon>Eukaryota</taxon>
        <taxon>Viridiplantae</taxon>
        <taxon>Streptophyta</taxon>
        <taxon>Embryophyta</taxon>
        <taxon>Tracheophyta</taxon>
        <taxon>Spermatophyta</taxon>
        <taxon>Magnoliopsida</taxon>
        <taxon>Liliopsida</taxon>
        <taxon>Poales</taxon>
        <taxon>Poaceae</taxon>
        <taxon>PACMAD clade</taxon>
        <taxon>Panicoideae</taxon>
        <taxon>Panicodae</taxon>
        <taxon>Paniceae</taxon>
        <taxon>Panicinae</taxon>
        <taxon>Panicum</taxon>
        <taxon>Panicum sect. Hiantes</taxon>
    </lineage>
</organism>
<comment type="similarity">
    <text evidence="1">Belongs to the IST1 family.</text>
</comment>
<dbReference type="PANTHER" id="PTHR12161:SF90">
    <property type="entry name" value="OS06G0687000 PROTEIN"/>
    <property type="match status" value="1"/>
</dbReference>
<feature type="compositionally biased region" description="Basic and acidic residues" evidence="2">
    <location>
        <begin position="725"/>
        <end position="735"/>
    </location>
</feature>
<feature type="region of interest" description="Disordered" evidence="2">
    <location>
        <begin position="351"/>
        <end position="401"/>
    </location>
</feature>
<sequence length="808" mass="90919">MFDTLLNSKFYNKCKHAFKCIRTRMAPILRKKHAMIRFLKKDVADLLANGLDTHAFGRIDGLIVELNHASCYDMIVGFCDYIGKQLGSLQKQRECPSETREAVSTLIFAAARFPDLPELCDLRLIFTEKYGNFVEPFVSLEFVRKLDSTEFSNEEKLQVMQSIAEEFSVSFDAKELKLKLWTMPEAEHDMLEKGSRKPAELAMPLSNKQKCNDDGPYERQNKDKLEKGLGKPAELAMPLFDKQECDQDAPHERKNKDMLEKGSWKQAEQAMPLSNKQKYSKDSPYGRQGDMLESEIKPAELSMPLSNKQKGNADASCERKYGAQPACRTEKVKIQLNRKDIQAAADAISQIDENSRKQQSDNSCEKQHSQKSVSPVDTNRRNTQKDVRKLNRRDGRPSEKELMEAVELDLNGLPKKGFGAVKFPETESNRTVHLNARPKEVVKEHCVEKENEEVIRHHHPSRPGVAPRLENQGRPVSPLNGNTRNKAPPYAKMNGANMKKPTEKQANNGFLYDKPQHLADLGNPVQKGQGVTERATTTRPPYVKPKSNKQLVNGDLEKRTPSDYNKYISGETDNLDEKNVHRPVSVRRRSAKPPVPGDVYGEVPNNQKATGQTPSSHKSHSSRQNGAKFDHDPKGNGTADVIGDGRTTSRSPKHTGGRNEALNHNNDYDRFMRRLQPEADDTAIDFGNLLPQNANGHGRSKNRCNGNLDEEERMMDKLLMHYSKKGLDPTNKADNDQEAQIDSQQNLSLHPSGRAISLPPESIGPAEEVKVPARSTSLQPDVPRSVHVHPKMPDFDELAARVNALRKA</sequence>
<feature type="compositionally biased region" description="Basic and acidic residues" evidence="2">
    <location>
        <begin position="353"/>
        <end position="368"/>
    </location>
</feature>
<feature type="compositionally biased region" description="Polar residues" evidence="2">
    <location>
        <begin position="604"/>
        <end position="616"/>
    </location>
</feature>
<feature type="region of interest" description="Disordered" evidence="2">
    <location>
        <begin position="453"/>
        <end position="666"/>
    </location>
</feature>
<proteinExistence type="inferred from homology"/>
<comment type="caution">
    <text evidence="3">The sequence shown here is derived from an EMBL/GenBank/DDBJ whole genome shotgun (WGS) entry which is preliminary data.</text>
</comment>
<dbReference type="InterPro" id="IPR042277">
    <property type="entry name" value="IST1-like"/>
</dbReference>
<keyword evidence="4" id="KW-1185">Reference proteome</keyword>
<evidence type="ECO:0000313" key="4">
    <source>
        <dbReference type="Proteomes" id="UP000823388"/>
    </source>
</evidence>
<reference evidence="3" key="1">
    <citation type="submission" date="2020-05" db="EMBL/GenBank/DDBJ databases">
        <title>WGS assembly of Panicum virgatum.</title>
        <authorList>
            <person name="Lovell J.T."/>
            <person name="Jenkins J."/>
            <person name="Shu S."/>
            <person name="Juenger T.E."/>
            <person name="Schmutz J."/>
        </authorList>
    </citation>
    <scope>NUCLEOTIDE SEQUENCE</scope>
    <source>
        <strain evidence="3">AP13</strain>
    </source>
</reference>
<evidence type="ECO:0000256" key="1">
    <source>
        <dbReference type="ARBA" id="ARBA00005536"/>
    </source>
</evidence>
<dbReference type="EMBL" id="CM029043">
    <property type="protein sequence ID" value="KAG2613823.1"/>
    <property type="molecule type" value="Genomic_DNA"/>
</dbReference>
<name>A0A8T0TY00_PANVG</name>
<feature type="compositionally biased region" description="Polar residues" evidence="2">
    <location>
        <begin position="738"/>
        <end position="749"/>
    </location>
</feature>